<sequence length="73" mass="7999">MIKYPQEGDPVKISWNPTFYRNVNFWSGISFSIVGLVLLSGTFNRLISALFLVAGIGLLLTASLNLARKPSGK</sequence>
<organism evidence="2 3">
    <name type="scientific">Lentilactobacillus parafarraginis F0439</name>
    <dbReference type="NCBI Taxonomy" id="797515"/>
    <lineage>
        <taxon>Bacteria</taxon>
        <taxon>Bacillati</taxon>
        <taxon>Bacillota</taxon>
        <taxon>Bacilli</taxon>
        <taxon>Lactobacillales</taxon>
        <taxon>Lactobacillaceae</taxon>
        <taxon>Lentilactobacillus</taxon>
    </lineage>
</organism>
<evidence type="ECO:0000313" key="2">
    <source>
        <dbReference type="EMBL" id="EHM00147.1"/>
    </source>
</evidence>
<name>G9ZLR4_9LACO</name>
<accession>G9ZLR4</accession>
<reference evidence="2 3" key="1">
    <citation type="submission" date="2011-09" db="EMBL/GenBank/DDBJ databases">
        <authorList>
            <person name="Weinstock G."/>
            <person name="Sodergren E."/>
            <person name="Clifton S."/>
            <person name="Fulton L."/>
            <person name="Fulton B."/>
            <person name="Courtney L."/>
            <person name="Fronick C."/>
            <person name="Harrison M."/>
            <person name="Strong C."/>
            <person name="Farmer C."/>
            <person name="Delahaunty K."/>
            <person name="Markovic C."/>
            <person name="Hall O."/>
            <person name="Minx P."/>
            <person name="Tomlinson C."/>
            <person name="Mitreva M."/>
            <person name="Hou S."/>
            <person name="Chen J."/>
            <person name="Wollam A."/>
            <person name="Pepin K.H."/>
            <person name="Johnson M."/>
            <person name="Bhonagiri V."/>
            <person name="Zhang X."/>
            <person name="Suruliraj S."/>
            <person name="Warren W."/>
            <person name="Chinwalla A."/>
            <person name="Mardis E.R."/>
            <person name="Wilson R.K."/>
        </authorList>
    </citation>
    <scope>NUCLEOTIDE SEQUENCE [LARGE SCALE GENOMIC DNA]</scope>
    <source>
        <strain evidence="2 3">F0439</strain>
    </source>
</reference>
<dbReference type="AlphaFoldDB" id="G9ZLR4"/>
<keyword evidence="3" id="KW-1185">Reference proteome</keyword>
<dbReference type="STRING" id="797515.HMPREF9103_00662"/>
<comment type="caution">
    <text evidence="2">The sequence shown here is derived from an EMBL/GenBank/DDBJ whole genome shotgun (WGS) entry which is preliminary data.</text>
</comment>
<feature type="transmembrane region" description="Helical" evidence="1">
    <location>
        <begin position="46"/>
        <end position="67"/>
    </location>
</feature>
<dbReference type="HOGENOM" id="CLU_2700126_0_0_9"/>
<dbReference type="PATRIC" id="fig|797515.3.peg.613"/>
<proteinExistence type="predicted"/>
<evidence type="ECO:0000256" key="1">
    <source>
        <dbReference type="SAM" id="Phobius"/>
    </source>
</evidence>
<keyword evidence="1" id="KW-0812">Transmembrane</keyword>
<keyword evidence="1" id="KW-0472">Membrane</keyword>
<dbReference type="Proteomes" id="UP000004625">
    <property type="component" value="Unassembled WGS sequence"/>
</dbReference>
<feature type="transmembrane region" description="Helical" evidence="1">
    <location>
        <begin position="23"/>
        <end position="40"/>
    </location>
</feature>
<keyword evidence="1" id="KW-1133">Transmembrane helix</keyword>
<protein>
    <submittedName>
        <fullName evidence="2">Uncharacterized protein</fullName>
    </submittedName>
</protein>
<dbReference type="EMBL" id="AGEY01000029">
    <property type="protein sequence ID" value="EHM00147.1"/>
    <property type="molecule type" value="Genomic_DNA"/>
</dbReference>
<gene>
    <name evidence="2" type="ORF">HMPREF9103_00662</name>
</gene>
<evidence type="ECO:0000313" key="3">
    <source>
        <dbReference type="Proteomes" id="UP000004625"/>
    </source>
</evidence>